<dbReference type="Proteomes" id="UP001601303">
    <property type="component" value="Unassembled WGS sequence"/>
</dbReference>
<proteinExistence type="predicted"/>
<evidence type="ECO:0000313" key="2">
    <source>
        <dbReference type="Proteomes" id="UP001601303"/>
    </source>
</evidence>
<organism evidence="1 2">
    <name type="scientific">Streptomyces hokutonensis</name>
    <dbReference type="NCBI Taxonomy" id="1306990"/>
    <lineage>
        <taxon>Bacteria</taxon>
        <taxon>Bacillati</taxon>
        <taxon>Actinomycetota</taxon>
        <taxon>Actinomycetes</taxon>
        <taxon>Kitasatosporales</taxon>
        <taxon>Streptomycetaceae</taxon>
        <taxon>Streptomyces</taxon>
    </lineage>
</organism>
<name>A0ABW6MBV8_9ACTN</name>
<dbReference type="RefSeq" id="WP_388112297.1">
    <property type="nucleotide sequence ID" value="NZ_JBIAHM010000013.1"/>
</dbReference>
<dbReference type="EMBL" id="JBIAHM010000013">
    <property type="protein sequence ID" value="MFE9603601.1"/>
    <property type="molecule type" value="Genomic_DNA"/>
</dbReference>
<gene>
    <name evidence="1" type="ORF">ACFYNQ_34210</name>
</gene>
<sequence length="289" mass="30731">MLELPLLVEAMRAEALDAALTDDGQIVVNLPDSRDQLILGPSRGGSEPRLFWQRRTFLGTRTNECGYLEWSATPEPVVAAILGYTRTPGRSGPQYGPVLDALRSNGLDAAVVTTSGGCHLICVYLADGTRLVIGAPESLPPQLSQVTGWLVRRKGPGDKSAVVYHSAPQDQEPGAAAGGAPGGADINLMAKHVARHVTEAGLRHDAHRPLPAPAPEQEVTARSLARLVGELAQLPCHQEALDNPGGALITITERDGSSTRTAEVPAELVSRIHSVLQSMLSVMRPYDEE</sequence>
<evidence type="ECO:0000313" key="1">
    <source>
        <dbReference type="EMBL" id="MFE9603601.1"/>
    </source>
</evidence>
<protein>
    <submittedName>
        <fullName evidence="1">Uncharacterized protein</fullName>
    </submittedName>
</protein>
<accession>A0ABW6MBV8</accession>
<reference evidence="1 2" key="1">
    <citation type="submission" date="2024-10" db="EMBL/GenBank/DDBJ databases">
        <title>The Natural Products Discovery Center: Release of the First 8490 Sequenced Strains for Exploring Actinobacteria Biosynthetic Diversity.</title>
        <authorList>
            <person name="Kalkreuter E."/>
            <person name="Kautsar S.A."/>
            <person name="Yang D."/>
            <person name="Bader C.D."/>
            <person name="Teijaro C.N."/>
            <person name="Fluegel L."/>
            <person name="Davis C.M."/>
            <person name="Simpson J.R."/>
            <person name="Lauterbach L."/>
            <person name="Steele A.D."/>
            <person name="Gui C."/>
            <person name="Meng S."/>
            <person name="Li G."/>
            <person name="Viehrig K."/>
            <person name="Ye F."/>
            <person name="Su P."/>
            <person name="Kiefer A.F."/>
            <person name="Nichols A."/>
            <person name="Cepeda A.J."/>
            <person name="Yan W."/>
            <person name="Fan B."/>
            <person name="Jiang Y."/>
            <person name="Adhikari A."/>
            <person name="Zheng C.-J."/>
            <person name="Schuster L."/>
            <person name="Cowan T.M."/>
            <person name="Smanski M.J."/>
            <person name="Chevrette M.G."/>
            <person name="De Carvalho L.P.S."/>
            <person name="Shen B."/>
        </authorList>
    </citation>
    <scope>NUCLEOTIDE SEQUENCE [LARGE SCALE GENOMIC DNA]</scope>
    <source>
        <strain evidence="1 2">NPDC006488</strain>
    </source>
</reference>
<comment type="caution">
    <text evidence="1">The sequence shown here is derived from an EMBL/GenBank/DDBJ whole genome shotgun (WGS) entry which is preliminary data.</text>
</comment>
<keyword evidence="2" id="KW-1185">Reference proteome</keyword>